<accession>A0A5Q6S3D9</accession>
<dbReference type="AlphaFoldDB" id="A0A5Q6S3D9"/>
<organism evidence="1 2">
    <name type="scientific">Mumia zhuanghuii</name>
    <dbReference type="NCBI Taxonomy" id="2585211"/>
    <lineage>
        <taxon>Bacteria</taxon>
        <taxon>Bacillati</taxon>
        <taxon>Actinomycetota</taxon>
        <taxon>Actinomycetes</taxon>
        <taxon>Propionibacteriales</taxon>
        <taxon>Nocardioidaceae</taxon>
        <taxon>Mumia</taxon>
    </lineage>
</organism>
<dbReference type="RefSeq" id="WP_149768064.1">
    <property type="nucleotide sequence ID" value="NZ_VDFQ02000001.1"/>
</dbReference>
<dbReference type="InterPro" id="IPR027580">
    <property type="entry name" value="EXLDI"/>
</dbReference>
<reference evidence="1 2" key="1">
    <citation type="submission" date="2019-09" db="EMBL/GenBank/DDBJ databases">
        <title>Mumia zhuanghuii sp. nov. isolated from the intestinal contents of plateau pika (Ochotona curzoniae) in the Qinghai-Tibet plateau of China.</title>
        <authorList>
            <person name="Tian Z."/>
        </authorList>
    </citation>
    <scope>NUCLEOTIDE SEQUENCE [LARGE SCALE GENOMIC DNA]</scope>
    <source>
        <strain evidence="2">350</strain>
    </source>
</reference>
<name>A0A5Q6S3D9_9ACTN</name>
<evidence type="ECO:0000313" key="1">
    <source>
        <dbReference type="EMBL" id="KAA1424892.1"/>
    </source>
</evidence>
<comment type="caution">
    <text evidence="1">The sequence shown here is derived from an EMBL/GenBank/DDBJ whole genome shotgun (WGS) entry which is preliminary data.</text>
</comment>
<protein>
    <submittedName>
        <fullName evidence="1">EXLDI protein</fullName>
    </submittedName>
</protein>
<evidence type="ECO:0000313" key="2">
    <source>
        <dbReference type="Proteomes" id="UP000307768"/>
    </source>
</evidence>
<dbReference type="Proteomes" id="UP000307768">
    <property type="component" value="Unassembled WGS sequence"/>
</dbReference>
<gene>
    <name evidence="1" type="ORF">FE697_003010</name>
</gene>
<dbReference type="OrthoDB" id="3199431at2"/>
<proteinExistence type="predicted"/>
<dbReference type="NCBIfam" id="TIGR04342">
    <property type="entry name" value="EXLDI"/>
    <property type="match status" value="1"/>
</dbReference>
<sequence>MPNKTIYVSDSDLPLYQRAQELVGGNLSKAISTALRRFVEAEEGKLEGFSEITVKVGVGKTQRTRFVGVLLAEWGRSTKDRVEHYRVYQGRTGKFVVHTERSPETTWTAGADGKASGWRKYVASDQTWGTGAATSTVDVYETAADLEAHVPAELYALVKATADHAPVEDLDV</sequence>
<dbReference type="EMBL" id="VDFQ02000001">
    <property type="protein sequence ID" value="KAA1424892.1"/>
    <property type="molecule type" value="Genomic_DNA"/>
</dbReference>